<gene>
    <name evidence="1" type="ORF">sL5_09740</name>
</gene>
<dbReference type="AlphaFoldDB" id="A0A8J3HXA7"/>
<organism evidence="1 2">
    <name type="scientific">Candidatus Mesenet longicola</name>
    <dbReference type="NCBI Taxonomy" id="1892558"/>
    <lineage>
        <taxon>Bacteria</taxon>
        <taxon>Pseudomonadati</taxon>
        <taxon>Pseudomonadota</taxon>
        <taxon>Alphaproteobacteria</taxon>
        <taxon>Rickettsiales</taxon>
        <taxon>Anaplasmataceae</taxon>
        <taxon>Candidatus Mesenet</taxon>
    </lineage>
</organism>
<evidence type="ECO:0000313" key="2">
    <source>
        <dbReference type="Proteomes" id="UP000637906"/>
    </source>
</evidence>
<name>A0A8J3HXA7_9RICK</name>
<sequence>METEIENLKAENKALKIENAKLKVGLNSKICQRIIQNKEEKMKGRSSLA</sequence>
<evidence type="ECO:0008006" key="3">
    <source>
        <dbReference type="Google" id="ProtNLM"/>
    </source>
</evidence>
<reference evidence="1 2" key="1">
    <citation type="journal article" date="2021" name="Microb. Ecol.">
        <title>Candidatus Mesenet longicola: Novel Endosymbionts of Brontispa longissima that Induce Cytoplasmic Incompatibility.</title>
        <authorList>
            <person name="Takano S."/>
            <person name="Gotoh Y."/>
            <person name="Hayashi T."/>
        </authorList>
    </citation>
    <scope>NUCLEOTIDE SEQUENCE [LARGE SCALE GENOMIC DNA]</scope>
    <source>
        <strain evidence="1">L5</strain>
    </source>
</reference>
<protein>
    <recommendedName>
        <fullName evidence="3">Transposase</fullName>
    </recommendedName>
</protein>
<dbReference type="Proteomes" id="UP000637906">
    <property type="component" value="Unassembled WGS sequence"/>
</dbReference>
<proteinExistence type="predicted"/>
<dbReference type="EMBL" id="BNGU01000054">
    <property type="protein sequence ID" value="GHM59981.1"/>
    <property type="molecule type" value="Genomic_DNA"/>
</dbReference>
<evidence type="ECO:0000313" key="1">
    <source>
        <dbReference type="EMBL" id="GHM59981.1"/>
    </source>
</evidence>
<accession>A0A8J3HXA7</accession>
<keyword evidence="2" id="KW-1185">Reference proteome</keyword>
<comment type="caution">
    <text evidence="1">The sequence shown here is derived from an EMBL/GenBank/DDBJ whole genome shotgun (WGS) entry which is preliminary data.</text>
</comment>